<feature type="region of interest" description="Disordered" evidence="1">
    <location>
        <begin position="1"/>
        <end position="42"/>
    </location>
</feature>
<accession>A0AAN6TMS2</accession>
<keyword evidence="4" id="KW-1185">Reference proteome</keyword>
<gene>
    <name evidence="3" type="ORF">N656DRAFT_833477</name>
</gene>
<name>A0AAN6TMS2_9PEZI</name>
<reference evidence="3" key="2">
    <citation type="submission" date="2023-05" db="EMBL/GenBank/DDBJ databases">
        <authorList>
            <consortium name="Lawrence Berkeley National Laboratory"/>
            <person name="Steindorff A."/>
            <person name="Hensen N."/>
            <person name="Bonometti L."/>
            <person name="Westerberg I."/>
            <person name="Brannstrom I.O."/>
            <person name="Guillou S."/>
            <person name="Cros-Aarteil S."/>
            <person name="Calhoun S."/>
            <person name="Haridas S."/>
            <person name="Kuo A."/>
            <person name="Mondo S."/>
            <person name="Pangilinan J."/>
            <person name="Riley R."/>
            <person name="Labutti K."/>
            <person name="Andreopoulos B."/>
            <person name="Lipzen A."/>
            <person name="Chen C."/>
            <person name="Yanf M."/>
            <person name="Daum C."/>
            <person name="Ng V."/>
            <person name="Clum A."/>
            <person name="Ohm R."/>
            <person name="Martin F."/>
            <person name="Silar P."/>
            <person name="Natvig D."/>
            <person name="Lalanne C."/>
            <person name="Gautier V."/>
            <person name="Ament-Velasquez S.L."/>
            <person name="Kruys A."/>
            <person name="Hutchinson M.I."/>
            <person name="Powell A.J."/>
            <person name="Barry K."/>
            <person name="Miller A.N."/>
            <person name="Grigoriev I.V."/>
            <person name="Debuchy R."/>
            <person name="Gladieux P."/>
            <person name="Thoren M.H."/>
            <person name="Johannesson H."/>
        </authorList>
    </citation>
    <scope>NUCLEOTIDE SEQUENCE</scope>
    <source>
        <strain evidence="3">CBS 508.74</strain>
    </source>
</reference>
<proteinExistence type="predicted"/>
<dbReference type="PANTHER" id="PTHR42080:SF1">
    <property type="entry name" value="SRR1-LIKE DOMAIN-CONTAINING PROTEIN"/>
    <property type="match status" value="1"/>
</dbReference>
<feature type="domain" description="SRR1-like" evidence="2">
    <location>
        <begin position="77"/>
        <end position="218"/>
    </location>
</feature>
<dbReference type="RefSeq" id="XP_064674656.1">
    <property type="nucleotide sequence ID" value="XM_064818689.1"/>
</dbReference>
<reference evidence="3" key="1">
    <citation type="journal article" date="2023" name="Mol. Phylogenet. Evol.">
        <title>Genome-scale phylogeny and comparative genomics of the fungal order Sordariales.</title>
        <authorList>
            <person name="Hensen N."/>
            <person name="Bonometti L."/>
            <person name="Westerberg I."/>
            <person name="Brannstrom I.O."/>
            <person name="Guillou S."/>
            <person name="Cros-Aarteil S."/>
            <person name="Calhoun S."/>
            <person name="Haridas S."/>
            <person name="Kuo A."/>
            <person name="Mondo S."/>
            <person name="Pangilinan J."/>
            <person name="Riley R."/>
            <person name="LaButti K."/>
            <person name="Andreopoulos B."/>
            <person name="Lipzen A."/>
            <person name="Chen C."/>
            <person name="Yan M."/>
            <person name="Daum C."/>
            <person name="Ng V."/>
            <person name="Clum A."/>
            <person name="Steindorff A."/>
            <person name="Ohm R.A."/>
            <person name="Martin F."/>
            <person name="Silar P."/>
            <person name="Natvig D.O."/>
            <person name="Lalanne C."/>
            <person name="Gautier V."/>
            <person name="Ament-Velasquez S.L."/>
            <person name="Kruys A."/>
            <person name="Hutchinson M.I."/>
            <person name="Powell A.J."/>
            <person name="Barry K."/>
            <person name="Miller A.N."/>
            <person name="Grigoriev I.V."/>
            <person name="Debuchy R."/>
            <person name="Gladieux P."/>
            <person name="Hiltunen Thoren M."/>
            <person name="Johannesson H."/>
        </authorList>
    </citation>
    <scope>NUCLEOTIDE SEQUENCE</scope>
    <source>
        <strain evidence="3">CBS 508.74</strain>
    </source>
</reference>
<dbReference type="Pfam" id="PF07985">
    <property type="entry name" value="SRR1"/>
    <property type="match status" value="1"/>
</dbReference>
<evidence type="ECO:0000313" key="4">
    <source>
        <dbReference type="Proteomes" id="UP001302812"/>
    </source>
</evidence>
<comment type="caution">
    <text evidence="3">The sequence shown here is derived from an EMBL/GenBank/DDBJ whole genome shotgun (WGS) entry which is preliminary data.</text>
</comment>
<dbReference type="Proteomes" id="UP001302812">
    <property type="component" value="Unassembled WGS sequence"/>
</dbReference>
<dbReference type="GeneID" id="89942815"/>
<evidence type="ECO:0000313" key="3">
    <source>
        <dbReference type="EMBL" id="KAK4117086.1"/>
    </source>
</evidence>
<evidence type="ECO:0000256" key="1">
    <source>
        <dbReference type="SAM" id="MobiDB-lite"/>
    </source>
</evidence>
<dbReference type="AlphaFoldDB" id="A0AAN6TMS2"/>
<protein>
    <recommendedName>
        <fullName evidence="2">SRR1-like domain-containing protein</fullName>
    </recommendedName>
</protein>
<sequence>MAAQEEGEWNQVKRKRGRLRPVPTPQPDPGADATADSILPNPNPEFSAEDLWRYHKTATNDWQVLEWWERMKAVMELLKQQPDRPTITTAICLGPGPYEPSNGSVTARRTAHMQTAAFCFIVDHLRSWSGRDIRCVVQEPRFTQTDREFCTRLGLEVVDSPDAFAMVDENTLLYGIHMELDIYNQALASLPGLFVGASLDEWEKVVDHDYKAKSPLAAFSTMDATYASYTFPDFDYMFSSTIMYCRRSQN</sequence>
<organism evidence="3 4">
    <name type="scientific">Canariomyces notabilis</name>
    <dbReference type="NCBI Taxonomy" id="2074819"/>
    <lineage>
        <taxon>Eukaryota</taxon>
        <taxon>Fungi</taxon>
        <taxon>Dikarya</taxon>
        <taxon>Ascomycota</taxon>
        <taxon>Pezizomycotina</taxon>
        <taxon>Sordariomycetes</taxon>
        <taxon>Sordariomycetidae</taxon>
        <taxon>Sordariales</taxon>
        <taxon>Chaetomiaceae</taxon>
        <taxon>Canariomyces</taxon>
    </lineage>
</organism>
<evidence type="ECO:0000259" key="2">
    <source>
        <dbReference type="Pfam" id="PF07985"/>
    </source>
</evidence>
<dbReference type="EMBL" id="MU853332">
    <property type="protein sequence ID" value="KAK4117086.1"/>
    <property type="molecule type" value="Genomic_DNA"/>
</dbReference>
<dbReference type="PANTHER" id="PTHR42080">
    <property type="entry name" value="SRR1 DOMAIN-CONTAINING PROTEIN"/>
    <property type="match status" value="1"/>
</dbReference>
<dbReference type="InterPro" id="IPR012942">
    <property type="entry name" value="SRR1-like"/>
</dbReference>